<sequence>MSRIAYASVLASAFACTLSGAALATEGGGGAYANGAESFMTGALPPPGFYALSYNQYYTAGEFKNDAPPFADFDLTVAATIFRAVYVTDVSILGGTWAMHAFLPFAKVDVGMGAASDNASGLGDIIIDPFIIGWHFGEFHLITGLDIYLPTGAYDKNDLANVGRNYTTFTPVLAATWLNAEGYEASFKLMYDINTENTATDYTSGNELHADFILAKHWGPLAVGLGGYAYKQVTGDSGAGAVLGDFKGQAVGLGPQLSYGAGNLQVTAKYQSEFAVENKPEGDKFWLNLTLAF</sequence>
<dbReference type="RefSeq" id="WP_109907394.1">
    <property type="nucleotide sequence ID" value="NZ_QGLE01000011.1"/>
</dbReference>
<protein>
    <recommendedName>
        <fullName evidence="4">Phenol degradation protein meta</fullName>
    </recommendedName>
</protein>
<dbReference type="EMBL" id="QGLE01000011">
    <property type="protein sequence ID" value="PWR19512.1"/>
    <property type="molecule type" value="Genomic_DNA"/>
</dbReference>
<dbReference type="AlphaFoldDB" id="A0A317DYG1"/>
<dbReference type="PROSITE" id="PS51257">
    <property type="entry name" value="PROKAR_LIPOPROTEIN"/>
    <property type="match status" value="1"/>
</dbReference>
<reference evidence="2 3" key="1">
    <citation type="submission" date="2018-05" db="EMBL/GenBank/DDBJ databases">
        <title>Zavarzinia sp. HR-AS.</title>
        <authorList>
            <person name="Lee Y."/>
            <person name="Jeon C.O."/>
        </authorList>
    </citation>
    <scope>NUCLEOTIDE SEQUENCE [LARGE SCALE GENOMIC DNA]</scope>
    <source>
        <strain evidence="2 3">HR-AS</strain>
    </source>
</reference>
<feature type="signal peptide" evidence="1">
    <location>
        <begin position="1"/>
        <end position="24"/>
    </location>
</feature>
<dbReference type="Proteomes" id="UP000245461">
    <property type="component" value="Unassembled WGS sequence"/>
</dbReference>
<dbReference type="InterPro" id="IPR025737">
    <property type="entry name" value="FApF"/>
</dbReference>
<organism evidence="2 3">
    <name type="scientific">Zavarzinia aquatilis</name>
    <dbReference type="NCBI Taxonomy" id="2211142"/>
    <lineage>
        <taxon>Bacteria</taxon>
        <taxon>Pseudomonadati</taxon>
        <taxon>Pseudomonadota</taxon>
        <taxon>Alphaproteobacteria</taxon>
        <taxon>Rhodospirillales</taxon>
        <taxon>Zavarziniaceae</taxon>
        <taxon>Zavarzinia</taxon>
    </lineage>
</organism>
<proteinExistence type="predicted"/>
<name>A0A317DYG1_9PROT</name>
<evidence type="ECO:0000313" key="3">
    <source>
        <dbReference type="Proteomes" id="UP000245461"/>
    </source>
</evidence>
<comment type="caution">
    <text evidence="2">The sequence shown here is derived from an EMBL/GenBank/DDBJ whole genome shotgun (WGS) entry which is preliminary data.</text>
</comment>
<feature type="chain" id="PRO_5016236968" description="Phenol degradation protein meta" evidence="1">
    <location>
        <begin position="25"/>
        <end position="293"/>
    </location>
</feature>
<keyword evidence="1" id="KW-0732">Signal</keyword>
<gene>
    <name evidence="2" type="ORF">DKG74_17125</name>
</gene>
<dbReference type="Pfam" id="PF13557">
    <property type="entry name" value="Phenol_MetA_deg"/>
    <property type="match status" value="1"/>
</dbReference>
<evidence type="ECO:0008006" key="4">
    <source>
        <dbReference type="Google" id="ProtNLM"/>
    </source>
</evidence>
<evidence type="ECO:0000313" key="2">
    <source>
        <dbReference type="EMBL" id="PWR19512.1"/>
    </source>
</evidence>
<dbReference type="OrthoDB" id="109533at2"/>
<evidence type="ECO:0000256" key="1">
    <source>
        <dbReference type="SAM" id="SignalP"/>
    </source>
</evidence>
<keyword evidence="3" id="KW-1185">Reference proteome</keyword>
<accession>A0A317DYG1</accession>